<feature type="region of interest" description="Disordered" evidence="1">
    <location>
        <begin position="66"/>
        <end position="131"/>
    </location>
</feature>
<evidence type="ECO:0000313" key="4">
    <source>
        <dbReference type="EMBL" id="KAJ7967343.1"/>
    </source>
</evidence>
<reference evidence="4" key="1">
    <citation type="journal article" date="2023" name="Science">
        <title>Elucidation of the pathway for biosynthesis of saponin adjuvants from the soapbark tree.</title>
        <authorList>
            <person name="Reed J."/>
            <person name="Orme A."/>
            <person name="El-Demerdash A."/>
            <person name="Owen C."/>
            <person name="Martin L.B.B."/>
            <person name="Misra R.C."/>
            <person name="Kikuchi S."/>
            <person name="Rejzek M."/>
            <person name="Martin A.C."/>
            <person name="Harkess A."/>
            <person name="Leebens-Mack J."/>
            <person name="Louveau T."/>
            <person name="Stephenson M.J."/>
            <person name="Osbourn A."/>
        </authorList>
    </citation>
    <scope>NUCLEOTIDE SEQUENCE</scope>
    <source>
        <strain evidence="4">S10</strain>
    </source>
</reference>
<dbReference type="PANTHER" id="PTHR31236">
    <property type="entry name" value="BURP DOMAIN PROTEIN USPL1-LIKE"/>
    <property type="match status" value="1"/>
</dbReference>
<evidence type="ECO:0000259" key="3">
    <source>
        <dbReference type="PROSITE" id="PS51277"/>
    </source>
</evidence>
<accession>A0AAD7LZW5</accession>
<dbReference type="SMART" id="SM01045">
    <property type="entry name" value="BURP"/>
    <property type="match status" value="1"/>
</dbReference>
<feature type="compositionally biased region" description="Basic and acidic residues" evidence="1">
    <location>
        <begin position="115"/>
        <end position="126"/>
    </location>
</feature>
<organism evidence="4 5">
    <name type="scientific">Quillaja saponaria</name>
    <name type="common">Soap bark tree</name>
    <dbReference type="NCBI Taxonomy" id="32244"/>
    <lineage>
        <taxon>Eukaryota</taxon>
        <taxon>Viridiplantae</taxon>
        <taxon>Streptophyta</taxon>
        <taxon>Embryophyta</taxon>
        <taxon>Tracheophyta</taxon>
        <taxon>Spermatophyta</taxon>
        <taxon>Magnoliopsida</taxon>
        <taxon>eudicotyledons</taxon>
        <taxon>Gunneridae</taxon>
        <taxon>Pentapetalae</taxon>
        <taxon>rosids</taxon>
        <taxon>fabids</taxon>
        <taxon>Fabales</taxon>
        <taxon>Quillajaceae</taxon>
        <taxon>Quillaja</taxon>
    </lineage>
</organism>
<dbReference type="Pfam" id="PF03181">
    <property type="entry name" value="BURP"/>
    <property type="match status" value="1"/>
</dbReference>
<gene>
    <name evidence="4" type="ORF">O6P43_011613</name>
</gene>
<dbReference type="AlphaFoldDB" id="A0AAD7LZW5"/>
<evidence type="ECO:0000256" key="2">
    <source>
        <dbReference type="SAM" id="SignalP"/>
    </source>
</evidence>
<protein>
    <submittedName>
        <fullName evidence="4">BURP domain-containing protein</fullName>
    </submittedName>
</protein>
<dbReference type="KEGG" id="qsa:O6P43_011613"/>
<dbReference type="EMBL" id="JARAOO010000005">
    <property type="protein sequence ID" value="KAJ7967343.1"/>
    <property type="molecule type" value="Genomic_DNA"/>
</dbReference>
<feature type="domain" description="BURP" evidence="3">
    <location>
        <begin position="140"/>
        <end position="355"/>
    </location>
</feature>
<feature type="chain" id="PRO_5042173644" evidence="2">
    <location>
        <begin position="27"/>
        <end position="359"/>
    </location>
</feature>
<dbReference type="InterPro" id="IPR044816">
    <property type="entry name" value="BURP"/>
</dbReference>
<feature type="compositionally biased region" description="Acidic residues" evidence="1">
    <location>
        <begin position="84"/>
        <end position="114"/>
    </location>
</feature>
<keyword evidence="5" id="KW-1185">Reference proteome</keyword>
<feature type="signal peptide" evidence="2">
    <location>
        <begin position="1"/>
        <end position="26"/>
    </location>
</feature>
<feature type="compositionally biased region" description="Basic and acidic residues" evidence="1">
    <location>
        <begin position="74"/>
        <end position="83"/>
    </location>
</feature>
<evidence type="ECO:0000313" key="5">
    <source>
        <dbReference type="Proteomes" id="UP001163823"/>
    </source>
</evidence>
<dbReference type="Proteomes" id="UP001163823">
    <property type="component" value="Chromosome 5"/>
</dbReference>
<proteinExistence type="predicted"/>
<dbReference type="InterPro" id="IPR004873">
    <property type="entry name" value="BURP_dom"/>
</dbReference>
<name>A0AAD7LZW5_QUISA</name>
<comment type="caution">
    <text evidence="4">The sequence shown here is derived from an EMBL/GenBank/DDBJ whole genome shotgun (WGS) entry which is preliminary data.</text>
</comment>
<keyword evidence="2" id="KW-0732">Signal</keyword>
<dbReference type="PROSITE" id="PS51277">
    <property type="entry name" value="BURP"/>
    <property type="match status" value="1"/>
</dbReference>
<sequence>MKLGVASCIFILCGLFLLMIAHDSSARKITKGSGKDIRLKEIGVFELQQPATDDHIGTLTSAVHSDQDGNMEMHTNHVHKDDDQEHDDGDDDDSDDEEEEDDNDGDSDDEEEEDDHKKIKEKHMSDSSHMNHMNPAVKVFFNLIDLKVGKTIPIYLHKKDPSTSPKLLSREEADQIPFSLKQLKSLLRFFSFPKHSPQAKAIKYTLKLCELKPIKEETKSCATSLESMLDFAHFTFGPDTQFKVLTTTNLTKSTVLSQNYTILEVKEISAPKMVACHIMPYPYAIFYCHSQETQNKLFEVSIGGENGEGIQTAAVCHMDTSYWDRKHVAFHVLRVEVGSPVCHFVAADTLVWLPLPAAL</sequence>
<dbReference type="PANTHER" id="PTHR31236:SF41">
    <property type="entry name" value="BURP DOMAIN PROTEIN USPL1"/>
    <property type="match status" value="1"/>
</dbReference>
<evidence type="ECO:0000256" key="1">
    <source>
        <dbReference type="SAM" id="MobiDB-lite"/>
    </source>
</evidence>